<feature type="region of interest" description="Disordered" evidence="1">
    <location>
        <begin position="1"/>
        <end position="71"/>
    </location>
</feature>
<accession>A0A3P6GZY6</accession>
<dbReference type="EMBL" id="LR031880">
    <property type="protein sequence ID" value="VDD63364.1"/>
    <property type="molecule type" value="Genomic_DNA"/>
</dbReference>
<feature type="compositionally biased region" description="Basic residues" evidence="1">
    <location>
        <begin position="34"/>
        <end position="47"/>
    </location>
</feature>
<feature type="compositionally biased region" description="Acidic residues" evidence="1">
    <location>
        <begin position="303"/>
        <end position="339"/>
    </location>
</feature>
<dbReference type="Pfam" id="PF03384">
    <property type="entry name" value="DUF287"/>
    <property type="match status" value="1"/>
</dbReference>
<feature type="compositionally biased region" description="Basic and acidic residues" evidence="1">
    <location>
        <begin position="422"/>
        <end position="444"/>
    </location>
</feature>
<evidence type="ECO:0000259" key="2">
    <source>
        <dbReference type="Pfam" id="PF03384"/>
    </source>
</evidence>
<feature type="compositionally biased region" description="Basic and acidic residues" evidence="1">
    <location>
        <begin position="8"/>
        <end position="33"/>
    </location>
</feature>
<evidence type="ECO:0000313" key="3">
    <source>
        <dbReference type="EMBL" id="VDD63364.1"/>
    </source>
</evidence>
<organism evidence="3">
    <name type="scientific">Brassica oleracea</name>
    <name type="common">Wild cabbage</name>
    <dbReference type="NCBI Taxonomy" id="3712"/>
    <lineage>
        <taxon>Eukaryota</taxon>
        <taxon>Viridiplantae</taxon>
        <taxon>Streptophyta</taxon>
        <taxon>Embryophyta</taxon>
        <taxon>Tracheophyta</taxon>
        <taxon>Spermatophyta</taxon>
        <taxon>Magnoliopsida</taxon>
        <taxon>eudicotyledons</taxon>
        <taxon>Gunneridae</taxon>
        <taxon>Pentapetalae</taxon>
        <taxon>rosids</taxon>
        <taxon>malvids</taxon>
        <taxon>Brassicales</taxon>
        <taxon>Brassicaceae</taxon>
        <taxon>Brassiceae</taxon>
        <taxon>Brassica</taxon>
    </lineage>
</organism>
<feature type="compositionally biased region" description="Acidic residues" evidence="1">
    <location>
        <begin position="280"/>
        <end position="293"/>
    </location>
</feature>
<dbReference type="AlphaFoldDB" id="A0A3P6GZY6"/>
<feature type="region of interest" description="Disordered" evidence="1">
    <location>
        <begin position="417"/>
        <end position="444"/>
    </location>
</feature>
<feature type="compositionally biased region" description="Basic and acidic residues" evidence="1">
    <location>
        <begin position="243"/>
        <end position="265"/>
    </location>
</feature>
<sequence length="513" mass="58821">MKGNKKGVPNERRRQSLRIQKPDSIAKRPEPRVHKSSKKSKKSKKSRPVREPVRAQSVESLSASDESEREGSEREVLAFECIPDLGKTFRIYSDDCSEDCPRMCKSRFTKSSLKGHPLEDIYVAVGDTKVINSVLVPTIGEQIMLARIIDEEREYDRQGSPSDTWNYWLNVKQKNSWWKELYELDHAARGVLPKIKDKEKVAILEFMGEGFVGLHLTSIESKVEPSHGEDMDFRQWDYGTYEEKEKANSEKDKANDEQEAGKENDNIENTEQEAERKNDEEGEEKEADDNAQQEDEKEKENSEADEQDKEDSEMVESEAEGEDDQAEVEGKEDQEEEVEGKESETREQDKEKSETDEVESEAWEAEIEKGTPIPRRGNQTEGTPTPPRGRTKAMAARRLVTRTMEGEPGKGVEVVAEEAVETEGKSRKKVAEEEKKEEEAVKEHAKEIVEEYTEEEKQRLIMVVYKEAPSPWIMHRCKENAAVAVPKKSGRPKRKSQWVQTPFTEGKKRKTKP</sequence>
<reference evidence="3" key="1">
    <citation type="submission" date="2018-11" db="EMBL/GenBank/DDBJ databases">
        <authorList>
            <consortium name="Genoscope - CEA"/>
            <person name="William W."/>
        </authorList>
    </citation>
    <scope>NUCLEOTIDE SEQUENCE</scope>
</reference>
<protein>
    <recommendedName>
        <fullName evidence="2">DUF287 domain-containing protein</fullName>
    </recommendedName>
</protein>
<feature type="domain" description="DUF287" evidence="2">
    <location>
        <begin position="131"/>
        <end position="182"/>
    </location>
</feature>
<dbReference type="InterPro" id="IPR005048">
    <property type="entry name" value="DUF287"/>
</dbReference>
<gene>
    <name evidence="3" type="ORF">BOLC6T38817H</name>
</gene>
<feature type="compositionally biased region" description="Basic and acidic residues" evidence="1">
    <location>
        <begin position="340"/>
        <end position="355"/>
    </location>
</feature>
<proteinExistence type="predicted"/>
<feature type="region of interest" description="Disordered" evidence="1">
    <location>
        <begin position="243"/>
        <end position="393"/>
    </location>
</feature>
<evidence type="ECO:0000256" key="1">
    <source>
        <dbReference type="SAM" id="MobiDB-lite"/>
    </source>
</evidence>
<name>A0A3P6GZY6_BRAOL</name>
<feature type="compositionally biased region" description="Acidic residues" evidence="1">
    <location>
        <begin position="356"/>
        <end position="365"/>
    </location>
</feature>
<feature type="region of interest" description="Disordered" evidence="1">
    <location>
        <begin position="483"/>
        <end position="513"/>
    </location>
</feature>